<evidence type="ECO:0000313" key="5">
    <source>
        <dbReference type="EnsemblPlants" id="cds.evm.model.10.1740"/>
    </source>
</evidence>
<comment type="similarity">
    <text evidence="1">Belongs to the UDP-glycosyltransferase family.</text>
</comment>
<dbReference type="FunFam" id="3.40.50.2000:FF:000108">
    <property type="entry name" value="UDP-glycosyltransferase 83A1"/>
    <property type="match status" value="1"/>
</dbReference>
<dbReference type="Pfam" id="PF00201">
    <property type="entry name" value="UDPGT"/>
    <property type="match status" value="1"/>
</dbReference>
<feature type="domain" description="Glycosyltransferase N-terminal" evidence="3">
    <location>
        <begin position="8"/>
        <end position="45"/>
    </location>
</feature>
<dbReference type="Proteomes" id="UP000596661">
    <property type="component" value="Unassembled WGS sequence"/>
</dbReference>
<organism evidence="4 6">
    <name type="scientific">Cannabis sativa</name>
    <name type="common">Hemp</name>
    <name type="synonym">Marijuana</name>
    <dbReference type="NCBI Taxonomy" id="3483"/>
    <lineage>
        <taxon>Eukaryota</taxon>
        <taxon>Viridiplantae</taxon>
        <taxon>Streptophyta</taxon>
        <taxon>Embryophyta</taxon>
        <taxon>Tracheophyta</taxon>
        <taxon>Spermatophyta</taxon>
        <taxon>Magnoliopsida</taxon>
        <taxon>eudicotyledons</taxon>
        <taxon>Gunneridae</taxon>
        <taxon>Pentapetalae</taxon>
        <taxon>rosids</taxon>
        <taxon>fabids</taxon>
        <taxon>Rosales</taxon>
        <taxon>Cannabaceae</taxon>
        <taxon>Cannabis</taxon>
    </lineage>
</organism>
<dbReference type="CDD" id="cd03784">
    <property type="entry name" value="GT1_Gtf-like"/>
    <property type="match status" value="1"/>
</dbReference>
<keyword evidence="7" id="KW-1185">Reference proteome</keyword>
<name>A0A7J6GT84_CANSA</name>
<dbReference type="EMBL" id="JAATIP010000044">
    <property type="protein sequence ID" value="KAF4385590.1"/>
    <property type="molecule type" value="Genomic_DNA"/>
</dbReference>
<dbReference type="InterPro" id="IPR058980">
    <property type="entry name" value="Glyco_transf_N"/>
</dbReference>
<dbReference type="GO" id="GO:0080043">
    <property type="term" value="F:quercetin 3-O-glucosyltransferase activity"/>
    <property type="evidence" value="ECO:0007669"/>
    <property type="project" value="TreeGrafter"/>
</dbReference>
<accession>A0A7J6GT84</accession>
<dbReference type="AlphaFoldDB" id="A0A7J6GT84"/>
<accession>A0A803QKR4</accession>
<dbReference type="GO" id="GO:0080044">
    <property type="term" value="F:quercetin 7-O-glucosyltransferase activity"/>
    <property type="evidence" value="ECO:0007669"/>
    <property type="project" value="TreeGrafter"/>
</dbReference>
<proteinExistence type="inferred from homology"/>
<dbReference type="EnsemblPlants" id="evm.model.10.1740">
    <property type="protein sequence ID" value="cds.evm.model.10.1740"/>
    <property type="gene ID" value="evm.TU.10.1740"/>
</dbReference>
<keyword evidence="2" id="KW-0808">Transferase</keyword>
<gene>
    <name evidence="4" type="ORF">F8388_010146</name>
</gene>
<dbReference type="Proteomes" id="UP000525078">
    <property type="component" value="Unassembled WGS sequence"/>
</dbReference>
<evidence type="ECO:0000313" key="4">
    <source>
        <dbReference type="EMBL" id="KAF4385590.1"/>
    </source>
</evidence>
<protein>
    <recommendedName>
        <fullName evidence="3">Glycosyltransferase N-terminal domain-containing protein</fullName>
    </recommendedName>
</protein>
<dbReference type="PANTHER" id="PTHR11926">
    <property type="entry name" value="GLUCOSYL/GLUCURONOSYL TRANSFERASES"/>
    <property type="match status" value="1"/>
</dbReference>
<dbReference type="OMA" id="KIRWVIV"/>
<evidence type="ECO:0000256" key="1">
    <source>
        <dbReference type="ARBA" id="ARBA00009995"/>
    </source>
</evidence>
<dbReference type="EMBL" id="UZAU01000821">
    <property type="status" value="NOT_ANNOTATED_CDS"/>
    <property type="molecule type" value="Genomic_DNA"/>
</dbReference>
<reference evidence="7" key="1">
    <citation type="submission" date="2018-11" db="EMBL/GenBank/DDBJ databases">
        <authorList>
            <person name="Grassa J C."/>
        </authorList>
    </citation>
    <scope>NUCLEOTIDE SEQUENCE [LARGE SCALE GENOMIC DNA]</scope>
</reference>
<reference evidence="5" key="3">
    <citation type="submission" date="2021-03" db="UniProtKB">
        <authorList>
            <consortium name="EnsemblPlants"/>
        </authorList>
    </citation>
    <scope>IDENTIFICATION</scope>
</reference>
<evidence type="ECO:0000259" key="3">
    <source>
        <dbReference type="Pfam" id="PF26168"/>
    </source>
</evidence>
<dbReference type="SUPFAM" id="SSF53756">
    <property type="entry name" value="UDP-Glycosyltransferase/glycogen phosphorylase"/>
    <property type="match status" value="1"/>
</dbReference>
<dbReference type="Gene3D" id="3.40.50.2000">
    <property type="entry name" value="Glycogen Phosphorylase B"/>
    <property type="match status" value="2"/>
</dbReference>
<dbReference type="FunFam" id="3.40.50.2000:FF:000061">
    <property type="entry name" value="UDP-glycosyltransferase 83A1"/>
    <property type="match status" value="1"/>
</dbReference>
<evidence type="ECO:0000313" key="7">
    <source>
        <dbReference type="Proteomes" id="UP000596661"/>
    </source>
</evidence>
<evidence type="ECO:0000313" key="6">
    <source>
        <dbReference type="Proteomes" id="UP000525078"/>
    </source>
</evidence>
<dbReference type="InterPro" id="IPR002213">
    <property type="entry name" value="UDP_glucos_trans"/>
</dbReference>
<evidence type="ECO:0000256" key="2">
    <source>
        <dbReference type="ARBA" id="ARBA00022679"/>
    </source>
</evidence>
<dbReference type="PANTHER" id="PTHR11926:SF1530">
    <property type="entry name" value="EF-HAND DOMAIN-CONTAINING PROTEIN"/>
    <property type="match status" value="1"/>
</dbReference>
<dbReference type="Pfam" id="PF26168">
    <property type="entry name" value="Glyco_transf_N"/>
    <property type="match status" value="1"/>
</dbReference>
<dbReference type="Gramene" id="evm.model.10.1740">
    <property type="protein sequence ID" value="cds.evm.model.10.1740"/>
    <property type="gene ID" value="evm.TU.10.1740"/>
</dbReference>
<reference evidence="4 6" key="2">
    <citation type="journal article" date="2020" name="bioRxiv">
        <title>Sequence and annotation of 42 cannabis genomes reveals extensive copy number variation in cannabinoid synthesis and pathogen resistance genes.</title>
        <authorList>
            <person name="Mckernan K.J."/>
            <person name="Helbert Y."/>
            <person name="Kane L.T."/>
            <person name="Ebling H."/>
            <person name="Zhang L."/>
            <person name="Liu B."/>
            <person name="Eaton Z."/>
            <person name="Mclaughlin S."/>
            <person name="Kingan S."/>
            <person name="Baybayan P."/>
            <person name="Concepcion G."/>
            <person name="Jordan M."/>
            <person name="Riva A."/>
            <person name="Barbazuk W."/>
            <person name="Harkins T."/>
        </authorList>
    </citation>
    <scope>NUCLEOTIDE SEQUENCE [LARGE SCALE GENOMIC DNA]</scope>
    <source>
        <strain evidence="6">cv. Jamaican Lion 4</strain>
        <strain evidence="4">Mother</strain>
        <tissue evidence="4">Leaf</tissue>
    </source>
</reference>
<sequence length="462" mass="51836">MSTKKERVIVIPFPAQGHVKPLVLFSHKLAQHGFKVTFVYTEFDYNRIMSAMKSHRDYDDGNIELVSIPDGLRPEHDRVDLGDLSGAITKSFPIEIEKLIRASKEKIRCVVSDVYVGCALEVATKMGVKTAAFCPSSAALLLYILHIPKMAHHGILDVSDGSSTQKQIIQLSGNMPSISTEKFPWNIGDSTTQKITFHLCFKACQASQIPDWILCNTTHDIESSALSLNQKFLPIGPLIMVNKTNNNSLSDITGSQFWAEDSSCLNWLDQQQPCSVIYIAFGSMAIHDNAQVLELARGLEFIGKPFLWVVRPGFISRELNQDLFDPNKFIGKNSFGKIVSWTPQQKVLGHPSIACFVSHCGWNSTIEGLSNGVPFLCWPYFGDQFLDKSYICDVWKVGMEFEPNQNGIIVSEEIKRKVDKVLGDDDIRKRSLELKELILKNIATDGQSSKNMNKFTEWLKVL</sequence>